<dbReference type="Proteomes" id="UP000237000">
    <property type="component" value="Unassembled WGS sequence"/>
</dbReference>
<name>A0A2P5CHK9_TREOI</name>
<dbReference type="OrthoDB" id="10361698at2759"/>
<dbReference type="AlphaFoldDB" id="A0A2P5CHK9"/>
<organism evidence="2 3">
    <name type="scientific">Trema orientale</name>
    <name type="common">Charcoal tree</name>
    <name type="synonym">Celtis orientalis</name>
    <dbReference type="NCBI Taxonomy" id="63057"/>
    <lineage>
        <taxon>Eukaryota</taxon>
        <taxon>Viridiplantae</taxon>
        <taxon>Streptophyta</taxon>
        <taxon>Embryophyta</taxon>
        <taxon>Tracheophyta</taxon>
        <taxon>Spermatophyta</taxon>
        <taxon>Magnoliopsida</taxon>
        <taxon>eudicotyledons</taxon>
        <taxon>Gunneridae</taxon>
        <taxon>Pentapetalae</taxon>
        <taxon>rosids</taxon>
        <taxon>fabids</taxon>
        <taxon>Rosales</taxon>
        <taxon>Cannabaceae</taxon>
        <taxon>Trema</taxon>
    </lineage>
</organism>
<accession>A0A2P5CHK9</accession>
<comment type="caution">
    <text evidence="2">The sequence shown here is derived from an EMBL/GenBank/DDBJ whole genome shotgun (WGS) entry which is preliminary data.</text>
</comment>
<gene>
    <name evidence="2" type="ORF">TorRG33x02_284720</name>
</gene>
<reference evidence="3" key="1">
    <citation type="submission" date="2016-06" db="EMBL/GenBank/DDBJ databases">
        <title>Parallel loss of symbiosis genes in relatives of nitrogen-fixing non-legume Parasponia.</title>
        <authorList>
            <person name="Van Velzen R."/>
            <person name="Holmer R."/>
            <person name="Bu F."/>
            <person name="Rutten L."/>
            <person name="Van Zeijl A."/>
            <person name="Liu W."/>
            <person name="Santuari L."/>
            <person name="Cao Q."/>
            <person name="Sharma T."/>
            <person name="Shen D."/>
            <person name="Roswanjaya Y."/>
            <person name="Wardhani T."/>
            <person name="Kalhor M.S."/>
            <person name="Jansen J."/>
            <person name="Van den Hoogen J."/>
            <person name="Gungor B."/>
            <person name="Hartog M."/>
            <person name="Hontelez J."/>
            <person name="Verver J."/>
            <person name="Yang W.-C."/>
            <person name="Schijlen E."/>
            <person name="Repin R."/>
            <person name="Schilthuizen M."/>
            <person name="Schranz E."/>
            <person name="Heidstra R."/>
            <person name="Miyata K."/>
            <person name="Fedorova E."/>
            <person name="Kohlen W."/>
            <person name="Bisseling T."/>
            <person name="Smit S."/>
            <person name="Geurts R."/>
        </authorList>
    </citation>
    <scope>NUCLEOTIDE SEQUENCE [LARGE SCALE GENOMIC DNA]</scope>
    <source>
        <strain evidence="3">cv. RG33-2</strain>
    </source>
</reference>
<dbReference type="EMBL" id="JXTC01000364">
    <property type="protein sequence ID" value="PON60508.1"/>
    <property type="molecule type" value="Genomic_DNA"/>
</dbReference>
<sequence>MTTIGEAEHRSSDDEHGTKALWAAIDGLEHRFKNLKVSSSLILLRVRCARYEIRDGRIAEHAECQGRDREIPRDWVVNQREMGQLPGLGRFRHFDDSDDELERRGMRRTSGADLDDDFEA</sequence>
<proteinExistence type="predicted"/>
<protein>
    <submittedName>
        <fullName evidence="2">Uncharacterized protein</fullName>
    </submittedName>
</protein>
<feature type="region of interest" description="Disordered" evidence="1">
    <location>
        <begin position="101"/>
        <end position="120"/>
    </location>
</feature>
<evidence type="ECO:0000313" key="3">
    <source>
        <dbReference type="Proteomes" id="UP000237000"/>
    </source>
</evidence>
<evidence type="ECO:0000313" key="2">
    <source>
        <dbReference type="EMBL" id="PON60508.1"/>
    </source>
</evidence>
<evidence type="ECO:0000256" key="1">
    <source>
        <dbReference type="SAM" id="MobiDB-lite"/>
    </source>
</evidence>
<keyword evidence="3" id="KW-1185">Reference proteome</keyword>
<dbReference type="InParanoid" id="A0A2P5CHK9"/>